<dbReference type="InterPro" id="IPR013783">
    <property type="entry name" value="Ig-like_fold"/>
</dbReference>
<dbReference type="CDD" id="cd00063">
    <property type="entry name" value="FN3"/>
    <property type="match status" value="1"/>
</dbReference>
<reference evidence="4 5" key="1">
    <citation type="submission" date="2024-02" db="EMBL/GenBank/DDBJ databases">
        <authorList>
            <person name="Daric V."/>
            <person name="Darras S."/>
        </authorList>
    </citation>
    <scope>NUCLEOTIDE SEQUENCE [LARGE SCALE GENOMIC DNA]</scope>
</reference>
<dbReference type="Proteomes" id="UP001642483">
    <property type="component" value="Unassembled WGS sequence"/>
</dbReference>
<protein>
    <recommendedName>
        <fullName evidence="3">Fibronectin type-III domain-containing protein</fullName>
    </recommendedName>
</protein>
<gene>
    <name evidence="4" type="ORF">CVLEPA_LOCUS15248</name>
</gene>
<keyword evidence="1" id="KW-1133">Transmembrane helix</keyword>
<dbReference type="SUPFAM" id="SSF49265">
    <property type="entry name" value="Fibronectin type III"/>
    <property type="match status" value="1"/>
</dbReference>
<organism evidence="4 5">
    <name type="scientific">Clavelina lepadiformis</name>
    <name type="common">Light-bulb sea squirt</name>
    <name type="synonym">Ascidia lepadiformis</name>
    <dbReference type="NCBI Taxonomy" id="159417"/>
    <lineage>
        <taxon>Eukaryota</taxon>
        <taxon>Metazoa</taxon>
        <taxon>Chordata</taxon>
        <taxon>Tunicata</taxon>
        <taxon>Ascidiacea</taxon>
        <taxon>Aplousobranchia</taxon>
        <taxon>Clavelinidae</taxon>
        <taxon>Clavelina</taxon>
    </lineage>
</organism>
<sequence length="284" mass="31149">MERRLKLLLIAMACLPIKILGMDANLGNRQELLHPGTVGMKGDRIYYKCEYYNFYVSKEKKCPHLPNPSNRPPCNLNKPEIKPLLVGKVIRCISCDPPNSNNSSELTCIASTPAAPASVVVSSVRSSSFEVTWTHTDPNSLTKKYRVYCTADNTTIECGETAEGTPPEKPLKIKSLSPNTQYTVTVVAVVSDGGTGNDVDDILSDVSEPSTGVTTAGSTSGIIIAIVVVVLVLILILVGVIQWKCFGNWKPQWKLFPKIRPWRRSEKRNNQAEADETMLAETAV</sequence>
<evidence type="ECO:0000256" key="2">
    <source>
        <dbReference type="SAM" id="SignalP"/>
    </source>
</evidence>
<evidence type="ECO:0000313" key="4">
    <source>
        <dbReference type="EMBL" id="CAK8684259.1"/>
    </source>
</evidence>
<evidence type="ECO:0000256" key="1">
    <source>
        <dbReference type="SAM" id="Phobius"/>
    </source>
</evidence>
<feature type="signal peptide" evidence="2">
    <location>
        <begin position="1"/>
        <end position="21"/>
    </location>
</feature>
<feature type="domain" description="Fibronectin type-III" evidence="3">
    <location>
        <begin position="115"/>
        <end position="218"/>
    </location>
</feature>
<dbReference type="PROSITE" id="PS50853">
    <property type="entry name" value="FN3"/>
    <property type="match status" value="1"/>
</dbReference>
<evidence type="ECO:0000313" key="5">
    <source>
        <dbReference type="Proteomes" id="UP001642483"/>
    </source>
</evidence>
<dbReference type="EMBL" id="CAWYQH010000097">
    <property type="protein sequence ID" value="CAK8684259.1"/>
    <property type="molecule type" value="Genomic_DNA"/>
</dbReference>
<dbReference type="Gene3D" id="2.60.40.10">
    <property type="entry name" value="Immunoglobulins"/>
    <property type="match status" value="1"/>
</dbReference>
<evidence type="ECO:0000259" key="3">
    <source>
        <dbReference type="PROSITE" id="PS50853"/>
    </source>
</evidence>
<name>A0ABP0G0B7_CLALP</name>
<keyword evidence="5" id="KW-1185">Reference proteome</keyword>
<feature type="chain" id="PRO_5045515100" description="Fibronectin type-III domain-containing protein" evidence="2">
    <location>
        <begin position="22"/>
        <end position="284"/>
    </location>
</feature>
<dbReference type="Pfam" id="PF00041">
    <property type="entry name" value="fn3"/>
    <property type="match status" value="1"/>
</dbReference>
<dbReference type="InterPro" id="IPR003961">
    <property type="entry name" value="FN3_dom"/>
</dbReference>
<keyword evidence="1" id="KW-0472">Membrane</keyword>
<comment type="caution">
    <text evidence="4">The sequence shown here is derived from an EMBL/GenBank/DDBJ whole genome shotgun (WGS) entry which is preliminary data.</text>
</comment>
<accession>A0ABP0G0B7</accession>
<proteinExistence type="predicted"/>
<keyword evidence="1" id="KW-0812">Transmembrane</keyword>
<feature type="transmembrane region" description="Helical" evidence="1">
    <location>
        <begin position="221"/>
        <end position="241"/>
    </location>
</feature>
<keyword evidence="2" id="KW-0732">Signal</keyword>
<dbReference type="SMART" id="SM00060">
    <property type="entry name" value="FN3"/>
    <property type="match status" value="1"/>
</dbReference>
<dbReference type="InterPro" id="IPR036116">
    <property type="entry name" value="FN3_sf"/>
</dbReference>